<feature type="compositionally biased region" description="Polar residues" evidence="2">
    <location>
        <begin position="26"/>
        <end position="38"/>
    </location>
</feature>
<dbReference type="AlphaFoldDB" id="A0A9P8NXJ3"/>
<reference evidence="4" key="1">
    <citation type="journal article" date="2021" name="Open Biol.">
        <title>Shared evolutionary footprints suggest mitochondrial oxidative damage underlies multiple complex I losses in fungi.</title>
        <authorList>
            <person name="Schikora-Tamarit M.A."/>
            <person name="Marcet-Houben M."/>
            <person name="Nosek J."/>
            <person name="Gabaldon T."/>
        </authorList>
    </citation>
    <scope>NUCLEOTIDE SEQUENCE</scope>
    <source>
        <strain evidence="4">CBS6075</strain>
    </source>
</reference>
<dbReference type="OrthoDB" id="3992079at2759"/>
<dbReference type="GeneID" id="70238768"/>
<evidence type="ECO:0000256" key="2">
    <source>
        <dbReference type="SAM" id="MobiDB-lite"/>
    </source>
</evidence>
<feature type="compositionally biased region" description="Basic and acidic residues" evidence="2">
    <location>
        <begin position="123"/>
        <end position="133"/>
    </location>
</feature>
<keyword evidence="3" id="KW-0732">Signal</keyword>
<name>A0A9P8NXJ3_9ASCO</name>
<evidence type="ECO:0000313" key="4">
    <source>
        <dbReference type="EMBL" id="KAH3661397.1"/>
    </source>
</evidence>
<feature type="coiled-coil region" evidence="1">
    <location>
        <begin position="274"/>
        <end position="301"/>
    </location>
</feature>
<feature type="compositionally biased region" description="Basic and acidic residues" evidence="2">
    <location>
        <begin position="160"/>
        <end position="174"/>
    </location>
</feature>
<sequence length="503" mass="57609">MLAVQRLVVSLFFIDIMDSDSEANQIADQDSVTTQESQNVEDEAYHSEDPPVSAYASGKKTVVFDEDRNQINERSVNESEYTESLSSDSLEDLEEQRRLQEMRGADLVSLFTKHDFVTSSPIKEDDVYKDGSTIHDNPMNSPRRPDGPDYGLEVPTYQNDESRDSSPTRSHRDNGPPPLVDNIPDLAHHKVAPLKPVAMNKLLNVQQNKDNRQKEHYYPEDSTPSFQNEASVSVLENETELKHFIPPMHQKPAKRHRVKHHKPVESKTNVDSIINHFKTERDQALAERDEIQKELENLHSVLDTCWGKISKECSQDTHSSERTFIESVLESIRGGSTPPTTNLTNYIQKFSEKINSLDEQVQNDMKDELRQLRKELTQAQTEKMEATAQMSECLRKCNRKDELLQQIKPQFIYVYQELLIPFINCGIDEKLVPTKRKADINELYDSMVVIDKPGQSPNNSSSFHSQDFQQFASLNRRLTEYFADLALCLKNLSIVEQSIDAPI</sequence>
<accession>A0A9P8NXJ3</accession>
<protein>
    <submittedName>
        <fullName evidence="4">Uncharacterized protein</fullName>
    </submittedName>
</protein>
<evidence type="ECO:0000313" key="5">
    <source>
        <dbReference type="Proteomes" id="UP000769157"/>
    </source>
</evidence>
<organism evidence="4 5">
    <name type="scientific">Ogataea philodendri</name>
    <dbReference type="NCBI Taxonomy" id="1378263"/>
    <lineage>
        <taxon>Eukaryota</taxon>
        <taxon>Fungi</taxon>
        <taxon>Dikarya</taxon>
        <taxon>Ascomycota</taxon>
        <taxon>Saccharomycotina</taxon>
        <taxon>Pichiomycetes</taxon>
        <taxon>Pichiales</taxon>
        <taxon>Pichiaceae</taxon>
        <taxon>Ogataea</taxon>
    </lineage>
</organism>
<feature type="region of interest" description="Disordered" evidence="2">
    <location>
        <begin position="26"/>
        <end position="58"/>
    </location>
</feature>
<feature type="region of interest" description="Disordered" evidence="2">
    <location>
        <begin position="123"/>
        <end position="184"/>
    </location>
</feature>
<dbReference type="EMBL" id="JAEUBE010000487">
    <property type="protein sequence ID" value="KAH3661397.1"/>
    <property type="molecule type" value="Genomic_DNA"/>
</dbReference>
<evidence type="ECO:0000256" key="1">
    <source>
        <dbReference type="SAM" id="Coils"/>
    </source>
</evidence>
<keyword evidence="5" id="KW-1185">Reference proteome</keyword>
<keyword evidence="1" id="KW-0175">Coiled coil</keyword>
<feature type="coiled-coil region" evidence="1">
    <location>
        <begin position="347"/>
        <end position="396"/>
    </location>
</feature>
<comment type="caution">
    <text evidence="4">The sequence shown here is derived from an EMBL/GenBank/DDBJ whole genome shotgun (WGS) entry which is preliminary data.</text>
</comment>
<feature type="signal peptide" evidence="3">
    <location>
        <begin position="1"/>
        <end position="23"/>
    </location>
</feature>
<reference evidence="4" key="2">
    <citation type="submission" date="2021-01" db="EMBL/GenBank/DDBJ databases">
        <authorList>
            <person name="Schikora-Tamarit M.A."/>
        </authorList>
    </citation>
    <scope>NUCLEOTIDE SEQUENCE</scope>
    <source>
        <strain evidence="4">CBS6075</strain>
    </source>
</reference>
<feature type="chain" id="PRO_5040186492" evidence="3">
    <location>
        <begin position="24"/>
        <end position="503"/>
    </location>
</feature>
<dbReference type="RefSeq" id="XP_046058521.1">
    <property type="nucleotide sequence ID" value="XM_046208130.1"/>
</dbReference>
<gene>
    <name evidence="4" type="ORF">OGAPHI_006804</name>
</gene>
<proteinExistence type="predicted"/>
<evidence type="ECO:0000256" key="3">
    <source>
        <dbReference type="SAM" id="SignalP"/>
    </source>
</evidence>
<dbReference type="Proteomes" id="UP000769157">
    <property type="component" value="Unassembled WGS sequence"/>
</dbReference>